<dbReference type="Proteomes" id="UP000664904">
    <property type="component" value="Plasmid unnamed5"/>
</dbReference>
<keyword evidence="1" id="KW-0614">Plasmid</keyword>
<dbReference type="EMBL" id="CP072135">
    <property type="protein sequence ID" value="QTH73074.1"/>
    <property type="molecule type" value="Genomic_DNA"/>
</dbReference>
<dbReference type="KEGG" id="pxi:J5O05_19880"/>
<dbReference type="RefSeq" id="WP_208844693.1">
    <property type="nucleotide sequence ID" value="NZ_CP072135.1"/>
</dbReference>
<name>A0A975HMG3_9GAMM</name>
<evidence type="ECO:0000313" key="1">
    <source>
        <dbReference type="EMBL" id="QTH73074.1"/>
    </source>
</evidence>
<geneLocation type="plasmid" evidence="1 2">
    <name>unnamed5</name>
</geneLocation>
<organism evidence="1 2">
    <name type="scientific">Pseudoalteromonas xiamenensis</name>
    <dbReference type="NCBI Taxonomy" id="882626"/>
    <lineage>
        <taxon>Bacteria</taxon>
        <taxon>Pseudomonadati</taxon>
        <taxon>Pseudomonadota</taxon>
        <taxon>Gammaproteobacteria</taxon>
        <taxon>Alteromonadales</taxon>
        <taxon>Pseudoalteromonadaceae</taxon>
        <taxon>Pseudoalteromonas</taxon>
    </lineage>
</organism>
<sequence length="61" mass="6880">MDTSKICDFGLYKGEPYTSLPSSFLNWMIASSHPFADYASQELNRRLEAVEASNHINPQIS</sequence>
<gene>
    <name evidence="1" type="ORF">J5O05_19880</name>
</gene>
<accession>A0A975HMG3</accession>
<proteinExistence type="predicted"/>
<reference evidence="1" key="1">
    <citation type="submission" date="2021-03" db="EMBL/GenBank/DDBJ databases">
        <title>Complete Genome of Pseudoalteromonas xiamenensis STKMTI.2, a new potential marine bacterium producing anti-Vibrio compounds.</title>
        <authorList>
            <person name="Handayani D.P."/>
            <person name="Isnansetyo A."/>
            <person name="Istiqomah I."/>
            <person name="Jumina J."/>
        </authorList>
    </citation>
    <scope>NUCLEOTIDE SEQUENCE</scope>
    <source>
        <strain evidence="1">STKMTI.2</strain>
        <plasmid evidence="1">unnamed5</plasmid>
    </source>
</reference>
<evidence type="ECO:0000313" key="2">
    <source>
        <dbReference type="Proteomes" id="UP000664904"/>
    </source>
</evidence>
<dbReference type="AlphaFoldDB" id="A0A975HMG3"/>
<protein>
    <submittedName>
        <fullName evidence="1">Uncharacterized protein</fullName>
    </submittedName>
</protein>
<keyword evidence="2" id="KW-1185">Reference proteome</keyword>